<dbReference type="PROSITE" id="PS00108">
    <property type="entry name" value="PROTEIN_KINASE_ST"/>
    <property type="match status" value="1"/>
</dbReference>
<name>A0A3S9WD93_9MICO</name>
<dbReference type="CDD" id="cd14014">
    <property type="entry name" value="STKc_PknB_like"/>
    <property type="match status" value="1"/>
</dbReference>
<accession>A0A3S9WD93</accession>
<dbReference type="InterPro" id="IPR000719">
    <property type="entry name" value="Prot_kinase_dom"/>
</dbReference>
<dbReference type="EMBL" id="CP031423">
    <property type="protein sequence ID" value="AZS38046.1"/>
    <property type="molecule type" value="Genomic_DNA"/>
</dbReference>
<dbReference type="Proteomes" id="UP000276888">
    <property type="component" value="Chromosome"/>
</dbReference>
<keyword evidence="9" id="KW-0812">Transmembrane</keyword>
<feature type="region of interest" description="Disordered" evidence="8">
    <location>
        <begin position="261"/>
        <end position="303"/>
    </location>
</feature>
<keyword evidence="9" id="KW-1133">Transmembrane helix</keyword>
<dbReference type="OrthoDB" id="9762169at2"/>
<evidence type="ECO:0000256" key="5">
    <source>
        <dbReference type="ARBA" id="ARBA00022777"/>
    </source>
</evidence>
<feature type="compositionally biased region" description="Gly residues" evidence="8">
    <location>
        <begin position="503"/>
        <end position="520"/>
    </location>
</feature>
<dbReference type="PANTHER" id="PTHR43289">
    <property type="entry name" value="MITOGEN-ACTIVATED PROTEIN KINASE KINASE KINASE 20-RELATED"/>
    <property type="match status" value="1"/>
</dbReference>
<evidence type="ECO:0000313" key="11">
    <source>
        <dbReference type="EMBL" id="AZS38046.1"/>
    </source>
</evidence>
<evidence type="ECO:0000256" key="4">
    <source>
        <dbReference type="ARBA" id="ARBA00022741"/>
    </source>
</evidence>
<feature type="transmembrane region" description="Helical" evidence="9">
    <location>
        <begin position="364"/>
        <end position="385"/>
    </location>
</feature>
<feature type="compositionally biased region" description="Low complexity" evidence="8">
    <location>
        <begin position="393"/>
        <end position="405"/>
    </location>
</feature>
<evidence type="ECO:0000313" key="12">
    <source>
        <dbReference type="Proteomes" id="UP000276888"/>
    </source>
</evidence>
<dbReference type="GO" id="GO:0004674">
    <property type="term" value="F:protein serine/threonine kinase activity"/>
    <property type="evidence" value="ECO:0007669"/>
    <property type="project" value="UniProtKB-KW"/>
</dbReference>
<organism evidence="11 12">
    <name type="scientific">Microbacterium lemovicicum</name>
    <dbReference type="NCBI Taxonomy" id="1072463"/>
    <lineage>
        <taxon>Bacteria</taxon>
        <taxon>Bacillati</taxon>
        <taxon>Actinomycetota</taxon>
        <taxon>Actinomycetes</taxon>
        <taxon>Micrococcales</taxon>
        <taxon>Microbacteriaceae</taxon>
        <taxon>Microbacterium</taxon>
    </lineage>
</organism>
<dbReference type="SMART" id="SM00220">
    <property type="entry name" value="S_TKc"/>
    <property type="match status" value="1"/>
</dbReference>
<keyword evidence="12" id="KW-1185">Reference proteome</keyword>
<dbReference type="InterPro" id="IPR011009">
    <property type="entry name" value="Kinase-like_dom_sf"/>
</dbReference>
<keyword evidence="9" id="KW-0472">Membrane</keyword>
<reference evidence="11 12" key="1">
    <citation type="submission" date="2018-08" db="EMBL/GenBank/DDBJ databases">
        <title>Microbacterium lemovicicum sp. nov., a bacterium isolated from a natural uranium-rich soil.</title>
        <authorList>
            <person name="ORTET P."/>
        </authorList>
    </citation>
    <scope>NUCLEOTIDE SEQUENCE [LARGE SCALE GENOMIC DNA]</scope>
    <source>
        <strain evidence="11 12">Viu22</strain>
    </source>
</reference>
<dbReference type="EC" id="2.7.11.1" evidence="1"/>
<proteinExistence type="predicted"/>
<feature type="binding site" evidence="7">
    <location>
        <position position="49"/>
    </location>
    <ligand>
        <name>ATP</name>
        <dbReference type="ChEBI" id="CHEBI:30616"/>
    </ligand>
</feature>
<evidence type="ECO:0000256" key="8">
    <source>
        <dbReference type="SAM" id="MobiDB-lite"/>
    </source>
</evidence>
<dbReference type="SUPFAM" id="SSF56112">
    <property type="entry name" value="Protein kinase-like (PK-like)"/>
    <property type="match status" value="1"/>
</dbReference>
<feature type="compositionally biased region" description="Low complexity" evidence="8">
    <location>
        <begin position="442"/>
        <end position="461"/>
    </location>
</feature>
<evidence type="ECO:0000256" key="7">
    <source>
        <dbReference type="PROSITE-ProRule" id="PRU10141"/>
    </source>
</evidence>
<evidence type="ECO:0000256" key="1">
    <source>
        <dbReference type="ARBA" id="ARBA00012513"/>
    </source>
</evidence>
<keyword evidence="3 11" id="KW-0808">Transferase</keyword>
<dbReference type="AlphaFoldDB" id="A0A3S9WD93"/>
<evidence type="ECO:0000256" key="3">
    <source>
        <dbReference type="ARBA" id="ARBA00022679"/>
    </source>
</evidence>
<dbReference type="RefSeq" id="WP_127096524.1">
    <property type="nucleotide sequence ID" value="NZ_CP031423.1"/>
</dbReference>
<dbReference type="Pfam" id="PF00069">
    <property type="entry name" value="Pkinase"/>
    <property type="match status" value="1"/>
</dbReference>
<keyword evidence="4 7" id="KW-0547">Nucleotide-binding</keyword>
<feature type="region of interest" description="Disordered" evidence="8">
    <location>
        <begin position="392"/>
        <end position="520"/>
    </location>
</feature>
<feature type="domain" description="Protein kinase" evidence="10">
    <location>
        <begin position="20"/>
        <end position="279"/>
    </location>
</feature>
<feature type="compositionally biased region" description="Polar residues" evidence="8">
    <location>
        <begin position="415"/>
        <end position="429"/>
    </location>
</feature>
<dbReference type="Gene3D" id="3.30.200.20">
    <property type="entry name" value="Phosphorylase Kinase, domain 1"/>
    <property type="match status" value="1"/>
</dbReference>
<dbReference type="Gene3D" id="1.10.510.10">
    <property type="entry name" value="Transferase(Phosphotransferase) domain 1"/>
    <property type="match status" value="1"/>
</dbReference>
<keyword evidence="2" id="KW-0723">Serine/threonine-protein kinase</keyword>
<dbReference type="KEGG" id="mlv:CVS47_02696"/>
<feature type="compositionally biased region" description="Low complexity" evidence="8">
    <location>
        <begin position="492"/>
        <end position="502"/>
    </location>
</feature>
<evidence type="ECO:0000256" key="2">
    <source>
        <dbReference type="ARBA" id="ARBA00022527"/>
    </source>
</evidence>
<dbReference type="GO" id="GO:0005524">
    <property type="term" value="F:ATP binding"/>
    <property type="evidence" value="ECO:0007669"/>
    <property type="project" value="UniProtKB-UniRule"/>
</dbReference>
<dbReference type="PANTHER" id="PTHR43289:SF6">
    <property type="entry name" value="SERINE_THREONINE-PROTEIN KINASE NEKL-3"/>
    <property type="match status" value="1"/>
</dbReference>
<dbReference type="InterPro" id="IPR017441">
    <property type="entry name" value="Protein_kinase_ATP_BS"/>
</dbReference>
<evidence type="ECO:0000259" key="10">
    <source>
        <dbReference type="PROSITE" id="PS50011"/>
    </source>
</evidence>
<keyword evidence="6 7" id="KW-0067">ATP-binding</keyword>
<dbReference type="PROSITE" id="PS50011">
    <property type="entry name" value="PROTEIN_KINASE_DOM"/>
    <property type="match status" value="1"/>
</dbReference>
<protein>
    <recommendedName>
        <fullName evidence="1">non-specific serine/threonine protein kinase</fullName>
        <ecNumber evidence="1">2.7.11.1</ecNumber>
    </recommendedName>
</protein>
<keyword evidence="5 11" id="KW-0418">Kinase</keyword>
<gene>
    <name evidence="11" type="primary">pknL</name>
    <name evidence="11" type="ORF">CVS47_02696</name>
</gene>
<evidence type="ECO:0000256" key="6">
    <source>
        <dbReference type="ARBA" id="ARBA00022840"/>
    </source>
</evidence>
<evidence type="ECO:0000256" key="9">
    <source>
        <dbReference type="SAM" id="Phobius"/>
    </source>
</evidence>
<dbReference type="InterPro" id="IPR008271">
    <property type="entry name" value="Ser/Thr_kinase_AS"/>
</dbReference>
<sequence length="520" mass="53371">MSDLLAAPLPHTGELLAGRYRLIERIGAGGMGRVYRARDELLGRDVALKLFFQGEGGEADAARRASEARVLASLNHPCLVTLYDAQVTAADQAYLVMELIDGPTLRHVIEDGPIDPSDVARLLQDLAGGLAAVHRAGVVHRDVKPSNVLLRSEPGGRPLYRAVLADFGVAHLVDGGRLTTPGTVIGTAAYLAPEQVHGGEPTTASDVYALGLLTLEALSRLHPFGTHSAPATLLARLSREPEMPADLGERWRDLLTAMTAREPDDRPSAEEVEERAAQLGPLGDLRASARREARETPTPTPTRVMAAAADEPTVALHAAVVPAVAAPGTTASSAAGSELDELFAAGAAETEVEREPGSTPRKRAGVIALVGGVVVALLLILWMVLATLASGNVTTPSPDPVVTTDGSNPAPATDGATNEQTTVDQTGTDDSGAEQSAPDGSTPVETTPVETTPVESATTEPVGGGTVESPAPVVDQPAPETTAPAPAPEPSTPAENPNKGPGNSNGGGNGNGGGKGPTRP</sequence>
<dbReference type="PROSITE" id="PS00107">
    <property type="entry name" value="PROTEIN_KINASE_ATP"/>
    <property type="match status" value="1"/>
</dbReference>